<keyword evidence="1" id="KW-1133">Transmembrane helix</keyword>
<evidence type="ECO:0000259" key="2">
    <source>
        <dbReference type="Pfam" id="PF01757"/>
    </source>
</evidence>
<keyword evidence="4" id="KW-1185">Reference proteome</keyword>
<dbReference type="Pfam" id="PF01757">
    <property type="entry name" value="Acyl_transf_3"/>
    <property type="match status" value="1"/>
</dbReference>
<dbReference type="EMBL" id="CAUYUJ010016199">
    <property type="protein sequence ID" value="CAK0862827.1"/>
    <property type="molecule type" value="Genomic_DNA"/>
</dbReference>
<proteinExistence type="predicted"/>
<feature type="transmembrane region" description="Helical" evidence="1">
    <location>
        <begin position="104"/>
        <end position="126"/>
    </location>
</feature>
<dbReference type="Proteomes" id="UP001189429">
    <property type="component" value="Unassembled WGS sequence"/>
</dbReference>
<evidence type="ECO:0000313" key="4">
    <source>
        <dbReference type="Proteomes" id="UP001189429"/>
    </source>
</evidence>
<name>A0ABN9US24_9DINO</name>
<comment type="caution">
    <text evidence="3">The sequence shown here is derived from an EMBL/GenBank/DDBJ whole genome shotgun (WGS) entry which is preliminary data.</text>
</comment>
<keyword evidence="1" id="KW-0812">Transmembrane</keyword>
<feature type="transmembrane region" description="Helical" evidence="1">
    <location>
        <begin position="181"/>
        <end position="202"/>
    </location>
</feature>
<evidence type="ECO:0000313" key="3">
    <source>
        <dbReference type="EMBL" id="CAK0862827.1"/>
    </source>
</evidence>
<evidence type="ECO:0000256" key="1">
    <source>
        <dbReference type="SAM" id="Phobius"/>
    </source>
</evidence>
<gene>
    <name evidence="3" type="ORF">PCOR1329_LOCUS51145</name>
</gene>
<keyword evidence="1" id="KW-0472">Membrane</keyword>
<sequence>MSHSPSESKLPEPPRQQLRLPHLDGARVLVALWIVCHHMAPRDDPESVLDPLTERVDVGVEFFTLLSGFLTHLTYSGEDLLSTAGSLVHFWARRAGRAVAVAQLAMLAAAALDGLAGIPVLSWRLLGCLCFARPWFSPAPDCPNMPVWYLAALLPSWMLYPFVLQPVLCAAAHWRPWRLGLLLLAAWAAAIGPQLAVIAWNGGWMSWNQVVRTWFWPPAQLADFALGATAAAVRLRWPPPPASGPAGDAAVAALLLACLLAPPAAEPPPDFQQWRSVLARLEL</sequence>
<reference evidence="3" key="1">
    <citation type="submission" date="2023-10" db="EMBL/GenBank/DDBJ databases">
        <authorList>
            <person name="Chen Y."/>
            <person name="Shah S."/>
            <person name="Dougan E. K."/>
            <person name="Thang M."/>
            <person name="Chan C."/>
        </authorList>
    </citation>
    <scope>NUCLEOTIDE SEQUENCE [LARGE SCALE GENOMIC DNA]</scope>
</reference>
<accession>A0ABN9US24</accession>
<dbReference type="InterPro" id="IPR002656">
    <property type="entry name" value="Acyl_transf_3_dom"/>
</dbReference>
<organism evidence="3 4">
    <name type="scientific">Prorocentrum cordatum</name>
    <dbReference type="NCBI Taxonomy" id="2364126"/>
    <lineage>
        <taxon>Eukaryota</taxon>
        <taxon>Sar</taxon>
        <taxon>Alveolata</taxon>
        <taxon>Dinophyceae</taxon>
        <taxon>Prorocentrales</taxon>
        <taxon>Prorocentraceae</taxon>
        <taxon>Prorocentrum</taxon>
    </lineage>
</organism>
<protein>
    <recommendedName>
        <fullName evidence="2">Acyltransferase 3 domain-containing protein</fullName>
    </recommendedName>
</protein>
<feature type="transmembrane region" description="Helical" evidence="1">
    <location>
        <begin position="146"/>
        <end position="169"/>
    </location>
</feature>
<feature type="domain" description="Acyltransferase 3" evidence="2">
    <location>
        <begin position="23"/>
        <end position="263"/>
    </location>
</feature>